<evidence type="ECO:0000313" key="2">
    <source>
        <dbReference type="Proteomes" id="UP001151760"/>
    </source>
</evidence>
<gene>
    <name evidence="1" type="ORF">Tco_0677875</name>
</gene>
<comment type="caution">
    <text evidence="1">The sequence shown here is derived from an EMBL/GenBank/DDBJ whole genome shotgun (WGS) entry which is preliminary data.</text>
</comment>
<dbReference type="Proteomes" id="UP001151760">
    <property type="component" value="Unassembled WGS sequence"/>
</dbReference>
<accession>A0ABQ4XDG1</accession>
<sequence length="181" mass="20292">MSNSSWVTPLVFPLAAPMAIIIKRLRKDHHPPPFRDSNAETVCTYLAEQSCIIQKAFRAFLYAFLALEMDLFAYINHADPTKVRIGEREVGEEEIMRRVDDSWQCSESYSEGYSCPTLEEKEKTATVLVVSQSSPQRINKDHGTSCLYVASTGEESPFYRFQGCFEQSTAECGGPSVTGLC</sequence>
<reference evidence="1" key="2">
    <citation type="submission" date="2022-01" db="EMBL/GenBank/DDBJ databases">
        <authorList>
            <person name="Yamashiro T."/>
            <person name="Shiraishi A."/>
            <person name="Satake H."/>
            <person name="Nakayama K."/>
        </authorList>
    </citation>
    <scope>NUCLEOTIDE SEQUENCE</scope>
</reference>
<dbReference type="EMBL" id="BQNB010009421">
    <property type="protein sequence ID" value="GJS63311.1"/>
    <property type="molecule type" value="Genomic_DNA"/>
</dbReference>
<name>A0ABQ4XDG1_9ASTR</name>
<evidence type="ECO:0000313" key="1">
    <source>
        <dbReference type="EMBL" id="GJS63311.1"/>
    </source>
</evidence>
<reference evidence="1" key="1">
    <citation type="journal article" date="2022" name="Int. J. Mol. Sci.">
        <title>Draft Genome of Tanacetum Coccineum: Genomic Comparison of Closely Related Tanacetum-Family Plants.</title>
        <authorList>
            <person name="Yamashiro T."/>
            <person name="Shiraishi A."/>
            <person name="Nakayama K."/>
            <person name="Satake H."/>
        </authorList>
    </citation>
    <scope>NUCLEOTIDE SEQUENCE</scope>
</reference>
<proteinExistence type="predicted"/>
<protein>
    <submittedName>
        <fullName evidence="1">Uncharacterized protein</fullName>
    </submittedName>
</protein>
<organism evidence="1 2">
    <name type="scientific">Tanacetum coccineum</name>
    <dbReference type="NCBI Taxonomy" id="301880"/>
    <lineage>
        <taxon>Eukaryota</taxon>
        <taxon>Viridiplantae</taxon>
        <taxon>Streptophyta</taxon>
        <taxon>Embryophyta</taxon>
        <taxon>Tracheophyta</taxon>
        <taxon>Spermatophyta</taxon>
        <taxon>Magnoliopsida</taxon>
        <taxon>eudicotyledons</taxon>
        <taxon>Gunneridae</taxon>
        <taxon>Pentapetalae</taxon>
        <taxon>asterids</taxon>
        <taxon>campanulids</taxon>
        <taxon>Asterales</taxon>
        <taxon>Asteraceae</taxon>
        <taxon>Asteroideae</taxon>
        <taxon>Anthemideae</taxon>
        <taxon>Anthemidinae</taxon>
        <taxon>Tanacetum</taxon>
    </lineage>
</organism>
<keyword evidence="2" id="KW-1185">Reference proteome</keyword>